<reference evidence="2 3" key="1">
    <citation type="submission" date="2019-12" db="EMBL/GenBank/DDBJ databases">
        <title>Sporaefaciens musculi gen. nov., sp. nov., a novel bacterium isolated from the caecum of an obese mouse.</title>
        <authorList>
            <person name="Rasmussen T.S."/>
            <person name="Streidl T."/>
            <person name="Hitch T.C.A."/>
            <person name="Wortmann E."/>
            <person name="Deptula P."/>
            <person name="Hansen M."/>
            <person name="Nielsen D.S."/>
            <person name="Clavel T."/>
            <person name="Vogensen F.K."/>
        </authorList>
    </citation>
    <scope>NUCLEOTIDE SEQUENCE [LARGE SCALE GENOMIC DNA]</scope>
    <source>
        <strain evidence="2 3">WCA-9-b2</strain>
    </source>
</reference>
<sequence length="102" mass="11800">MSDNEGGNRTMARGTGPKGKKVTVRLTEDEYNRLNSEANNNHISISEHIRKKLENNIQNTELLVQLCNYSTSLNKILNKYDIAQEDKDFLNQEARLVWQHLK</sequence>
<protein>
    <submittedName>
        <fullName evidence="2">Uncharacterized protein</fullName>
    </submittedName>
</protein>
<dbReference type="EMBL" id="WUQX01000001">
    <property type="protein sequence ID" value="MXP78312.1"/>
    <property type="molecule type" value="Genomic_DNA"/>
</dbReference>
<dbReference type="Pfam" id="PF21983">
    <property type="entry name" value="NikA-like"/>
    <property type="match status" value="1"/>
</dbReference>
<dbReference type="RefSeq" id="WP_159754775.1">
    <property type="nucleotide sequence ID" value="NZ_WUQX01000001.1"/>
</dbReference>
<evidence type="ECO:0000313" key="3">
    <source>
        <dbReference type="Proteomes" id="UP000460412"/>
    </source>
</evidence>
<proteinExistence type="predicted"/>
<dbReference type="InterPro" id="IPR053842">
    <property type="entry name" value="NikA-like"/>
</dbReference>
<gene>
    <name evidence="2" type="ORF">GN277_24050</name>
</gene>
<name>A0A7X3SL93_9FIRM</name>
<comment type="caution">
    <text evidence="2">The sequence shown here is derived from an EMBL/GenBank/DDBJ whole genome shotgun (WGS) entry which is preliminary data.</text>
</comment>
<keyword evidence="3" id="KW-1185">Reference proteome</keyword>
<dbReference type="Proteomes" id="UP000460412">
    <property type="component" value="Unassembled WGS sequence"/>
</dbReference>
<evidence type="ECO:0000256" key="1">
    <source>
        <dbReference type="SAM" id="MobiDB-lite"/>
    </source>
</evidence>
<evidence type="ECO:0000313" key="2">
    <source>
        <dbReference type="EMBL" id="MXP78312.1"/>
    </source>
</evidence>
<feature type="region of interest" description="Disordered" evidence="1">
    <location>
        <begin position="1"/>
        <end position="21"/>
    </location>
</feature>
<organism evidence="2 3">
    <name type="scientific">Sporofaciens musculi</name>
    <dbReference type="NCBI Taxonomy" id="2681861"/>
    <lineage>
        <taxon>Bacteria</taxon>
        <taxon>Bacillati</taxon>
        <taxon>Bacillota</taxon>
        <taxon>Clostridia</taxon>
        <taxon>Lachnospirales</taxon>
        <taxon>Lachnospiraceae</taxon>
        <taxon>Sporofaciens</taxon>
    </lineage>
</organism>
<accession>A0A7X3SL93</accession>
<dbReference type="AlphaFoldDB" id="A0A7X3SL93"/>